<feature type="transmembrane region" description="Helical" evidence="1">
    <location>
        <begin position="124"/>
        <end position="141"/>
    </location>
</feature>
<feature type="transmembrane region" description="Helical" evidence="1">
    <location>
        <begin position="31"/>
        <end position="48"/>
    </location>
</feature>
<dbReference type="OrthoDB" id="5326414at2"/>
<feature type="transmembrane region" description="Helical" evidence="1">
    <location>
        <begin position="197"/>
        <end position="222"/>
    </location>
</feature>
<evidence type="ECO:0008006" key="4">
    <source>
        <dbReference type="Google" id="ProtNLM"/>
    </source>
</evidence>
<evidence type="ECO:0000313" key="2">
    <source>
        <dbReference type="EMBL" id="TLE00092.1"/>
    </source>
</evidence>
<dbReference type="Proteomes" id="UP000029707">
    <property type="component" value="Unassembled WGS sequence"/>
</dbReference>
<keyword evidence="1" id="KW-0472">Membrane</keyword>
<evidence type="ECO:0000313" key="3">
    <source>
        <dbReference type="Proteomes" id="UP000029707"/>
    </source>
</evidence>
<feature type="transmembrane region" description="Helical" evidence="1">
    <location>
        <begin position="162"/>
        <end position="185"/>
    </location>
</feature>
<feature type="transmembrane region" description="Helical" evidence="1">
    <location>
        <begin position="100"/>
        <end position="118"/>
    </location>
</feature>
<evidence type="ECO:0000256" key="1">
    <source>
        <dbReference type="SAM" id="Phobius"/>
    </source>
</evidence>
<reference evidence="2 3" key="1">
    <citation type="journal article" date="2014" name="Genome Announc.">
        <title>Draft genome sequences of eight enterohepatic helicobacter species isolated from both laboratory and wild rodents.</title>
        <authorList>
            <person name="Sheh A."/>
            <person name="Shen Z."/>
            <person name="Fox J.G."/>
        </authorList>
    </citation>
    <scope>NUCLEOTIDE SEQUENCE [LARGE SCALE GENOMIC DNA]</scope>
    <source>
        <strain evidence="2 3">MIT 01-6451</strain>
    </source>
</reference>
<protein>
    <recommendedName>
        <fullName evidence="4">DUF996 domain-containing protein</fullName>
    </recommendedName>
</protein>
<keyword evidence="1" id="KW-1133">Transmembrane helix</keyword>
<keyword evidence="3" id="KW-1185">Reference proteome</keyword>
<keyword evidence="1" id="KW-0812">Transmembrane</keyword>
<name>A0A4U8TIH3_9HELI</name>
<dbReference type="AlphaFoldDB" id="A0A4U8TIH3"/>
<organism evidence="2 3">
    <name type="scientific">Helicobacter japonicus</name>
    <dbReference type="NCBI Taxonomy" id="425400"/>
    <lineage>
        <taxon>Bacteria</taxon>
        <taxon>Pseudomonadati</taxon>
        <taxon>Campylobacterota</taxon>
        <taxon>Epsilonproteobacteria</taxon>
        <taxon>Campylobacterales</taxon>
        <taxon>Helicobacteraceae</taxon>
        <taxon>Helicobacter</taxon>
    </lineage>
</organism>
<accession>A0A4U8TIH3</accession>
<dbReference type="STRING" id="425400.LS65_00620"/>
<dbReference type="EMBL" id="JRMQ02000014">
    <property type="protein sequence ID" value="TLE00092.1"/>
    <property type="molecule type" value="Genomic_DNA"/>
</dbReference>
<comment type="caution">
    <text evidence="2">The sequence shown here is derived from an EMBL/GenBank/DDBJ whole genome shotgun (WGS) entry which is preliminary data.</text>
</comment>
<feature type="transmembrane region" description="Helical" evidence="1">
    <location>
        <begin position="68"/>
        <end position="88"/>
    </location>
</feature>
<dbReference type="RefSeq" id="WP_034360464.1">
    <property type="nucleotide sequence ID" value="NZ_CANAXW010000004.1"/>
</dbReference>
<gene>
    <name evidence="2" type="ORF">LS65_008330</name>
</gene>
<sequence>MSLFRVNMPPIPDDVQIHNIADTPTLKRAKYLMIIPIFLKIISFLIVVSTMSINPVTQEVEISPTNTIIINILGFCCIICMFLSYFYLSKLSLRRRIFNLYLAYFGIILLMGVVAAFANIIGNFILLVVFIGCIIICYILWQMGKELSFILNSPYFFKGIKLALIGGIIVGITSFIIAVIYAAVLGNLDALSPFANIILLITVLIFFAACITALAGSIFYLIGIFKINQVITYGEQTPNLIS</sequence>
<proteinExistence type="predicted"/>